<dbReference type="SUPFAM" id="SSF52047">
    <property type="entry name" value="RNI-like"/>
    <property type="match status" value="1"/>
</dbReference>
<evidence type="ECO:0000313" key="2">
    <source>
        <dbReference type="Proteomes" id="UP000310108"/>
    </source>
</evidence>
<keyword evidence="2" id="KW-1185">Reference proteome</keyword>
<sequence length="146" mass="16127">MWVQGLLPEFALLVRELVANPARTEKLARITVGISDHRILLTDDGLADLACGCPALEDLIIHGAVKISDRGFQAVIDKCLSIRKIALCGMDYEPNNVCGSALVNLMEHPSKAQNLKSIVLMNTAVHPLTLRSLRERRNELRISSHH</sequence>
<dbReference type="EMBL" id="PJEX01000557">
    <property type="protein sequence ID" value="TKW49373.1"/>
    <property type="molecule type" value="Genomic_DNA"/>
</dbReference>
<reference evidence="1 2" key="1">
    <citation type="journal article" date="2019" name="PLoS ONE">
        <title>Comparative genome analysis indicates high evolutionary potential of pathogenicity genes in Colletotrichum tanaceti.</title>
        <authorList>
            <person name="Lelwala R.V."/>
            <person name="Korhonen P.K."/>
            <person name="Young N.D."/>
            <person name="Scott J.B."/>
            <person name="Ades P.A."/>
            <person name="Gasser R.B."/>
            <person name="Taylor P.W.J."/>
        </authorList>
    </citation>
    <scope>NUCLEOTIDE SEQUENCE [LARGE SCALE GENOMIC DNA]</scope>
    <source>
        <strain evidence="1">BRIP57314</strain>
    </source>
</reference>
<dbReference type="Gene3D" id="3.80.10.10">
    <property type="entry name" value="Ribonuclease Inhibitor"/>
    <property type="match status" value="1"/>
</dbReference>
<organism evidence="1 2">
    <name type="scientific">Colletotrichum tanaceti</name>
    <dbReference type="NCBI Taxonomy" id="1306861"/>
    <lineage>
        <taxon>Eukaryota</taxon>
        <taxon>Fungi</taxon>
        <taxon>Dikarya</taxon>
        <taxon>Ascomycota</taxon>
        <taxon>Pezizomycotina</taxon>
        <taxon>Sordariomycetes</taxon>
        <taxon>Hypocreomycetidae</taxon>
        <taxon>Glomerellales</taxon>
        <taxon>Glomerellaceae</taxon>
        <taxon>Colletotrichum</taxon>
        <taxon>Colletotrichum destructivum species complex</taxon>
    </lineage>
</organism>
<dbReference type="AlphaFoldDB" id="A0A4U6X389"/>
<dbReference type="Proteomes" id="UP000310108">
    <property type="component" value="Unassembled WGS sequence"/>
</dbReference>
<protein>
    <submittedName>
        <fullName evidence="1">Uncharacterized protein</fullName>
    </submittedName>
</protein>
<comment type="caution">
    <text evidence="1">The sequence shown here is derived from an EMBL/GenBank/DDBJ whole genome shotgun (WGS) entry which is preliminary data.</text>
</comment>
<proteinExistence type="predicted"/>
<gene>
    <name evidence="1" type="ORF">CTA1_4022</name>
</gene>
<name>A0A4U6X389_9PEZI</name>
<evidence type="ECO:0000313" key="1">
    <source>
        <dbReference type="EMBL" id="TKW49373.1"/>
    </source>
</evidence>
<dbReference type="InterPro" id="IPR032675">
    <property type="entry name" value="LRR_dom_sf"/>
</dbReference>
<accession>A0A4U6X389</accession>